<organism evidence="1 2">
    <name type="scientific">Tritrichomonas musculus</name>
    <dbReference type="NCBI Taxonomy" id="1915356"/>
    <lineage>
        <taxon>Eukaryota</taxon>
        <taxon>Metamonada</taxon>
        <taxon>Parabasalia</taxon>
        <taxon>Tritrichomonadida</taxon>
        <taxon>Tritrichomonadidae</taxon>
        <taxon>Tritrichomonas</taxon>
    </lineage>
</organism>
<keyword evidence="2" id="KW-1185">Reference proteome</keyword>
<accession>A0ABR2KSR9</accession>
<name>A0ABR2KSR9_9EUKA</name>
<comment type="caution">
    <text evidence="1">The sequence shown here is derived from an EMBL/GenBank/DDBJ whole genome shotgun (WGS) entry which is preliminary data.</text>
</comment>
<evidence type="ECO:0000313" key="2">
    <source>
        <dbReference type="Proteomes" id="UP001470230"/>
    </source>
</evidence>
<dbReference type="Proteomes" id="UP001470230">
    <property type="component" value="Unassembled WGS sequence"/>
</dbReference>
<proteinExistence type="predicted"/>
<gene>
    <name evidence="1" type="ORF">M9Y10_022572</name>
</gene>
<protein>
    <submittedName>
        <fullName evidence="1">Uncharacterized protein</fullName>
    </submittedName>
</protein>
<reference evidence="1 2" key="1">
    <citation type="submission" date="2024-04" db="EMBL/GenBank/DDBJ databases">
        <title>Tritrichomonas musculus Genome.</title>
        <authorList>
            <person name="Alves-Ferreira E."/>
            <person name="Grigg M."/>
            <person name="Lorenzi H."/>
            <person name="Galac M."/>
        </authorList>
    </citation>
    <scope>NUCLEOTIDE SEQUENCE [LARGE SCALE GENOMIC DNA]</scope>
    <source>
        <strain evidence="1 2">EAF2021</strain>
    </source>
</reference>
<sequence length="135" mass="16093">MNGEENKVDILLNQIRQNVIENPKNLEPVITELNSILNKYDPEIIQDKSKQLPLFPPDFDADFWLEKIAKTSNKKLKIPQIRFKADKLSKDLKIPLPNSTRKHKEPLLLWYQINWDKIEKYVQNWKDEDNIPEEE</sequence>
<evidence type="ECO:0000313" key="1">
    <source>
        <dbReference type="EMBL" id="KAK8894139.1"/>
    </source>
</evidence>
<dbReference type="EMBL" id="JAPFFF010000003">
    <property type="protein sequence ID" value="KAK8894139.1"/>
    <property type="molecule type" value="Genomic_DNA"/>
</dbReference>